<dbReference type="OrthoDB" id="3174762at2"/>
<protein>
    <submittedName>
        <fullName evidence="2">RIMS-binding protein 2</fullName>
    </submittedName>
</protein>
<keyword evidence="3" id="KW-1185">Reference proteome</keyword>
<comment type="caution">
    <text evidence="2">The sequence shown here is derived from an EMBL/GenBank/DDBJ whole genome shotgun (WGS) entry which is preliminary data.</text>
</comment>
<organism evidence="2 3">
    <name type="scientific">Paraeggerthella hongkongensis</name>
    <dbReference type="NCBI Taxonomy" id="230658"/>
    <lineage>
        <taxon>Bacteria</taxon>
        <taxon>Bacillati</taxon>
        <taxon>Actinomycetota</taxon>
        <taxon>Coriobacteriia</taxon>
        <taxon>Eggerthellales</taxon>
        <taxon>Eggerthellaceae</taxon>
        <taxon>Paraeggerthella</taxon>
    </lineage>
</organism>
<sequence>MQQRTAMKRSGLIAMIALAALPLVTTGLAVLFAMPDTVPLHIGANGIDRIGSKYEAFEIGFLMTGCCALFAVMYAFMDKLAAMGLVHGTDAHGGRTLLLFAQISMNAIQIFLLFLMSFDTQ</sequence>
<evidence type="ECO:0000313" key="2">
    <source>
        <dbReference type="EMBL" id="RNL43949.1"/>
    </source>
</evidence>
<dbReference type="AlphaFoldDB" id="A0A3N0B9P3"/>
<feature type="transmembrane region" description="Helical" evidence="1">
    <location>
        <begin position="97"/>
        <end position="118"/>
    </location>
</feature>
<proteinExistence type="predicted"/>
<keyword evidence="1" id="KW-0812">Transmembrane</keyword>
<feature type="transmembrane region" description="Helical" evidence="1">
    <location>
        <begin position="54"/>
        <end position="76"/>
    </location>
</feature>
<keyword evidence="1" id="KW-1133">Transmembrane helix</keyword>
<reference evidence="3" key="1">
    <citation type="submission" date="2018-05" db="EMBL/GenBank/DDBJ databases">
        <title>Genome Sequencing of selected type strains of the family Eggerthellaceae.</title>
        <authorList>
            <person name="Danylec N."/>
            <person name="Stoll D.A."/>
            <person name="Doetsch A."/>
            <person name="Huch M."/>
        </authorList>
    </citation>
    <scope>NUCLEOTIDE SEQUENCE [LARGE SCALE GENOMIC DNA]</scope>
    <source>
        <strain evidence="3">DSM 16106</strain>
    </source>
</reference>
<gene>
    <name evidence="2" type="ORF">DMP08_06900</name>
</gene>
<evidence type="ECO:0000313" key="3">
    <source>
        <dbReference type="Proteomes" id="UP000278632"/>
    </source>
</evidence>
<name>A0A3N0B9P3_9ACTN</name>
<dbReference type="EMBL" id="QICD01000011">
    <property type="protein sequence ID" value="RNL43949.1"/>
    <property type="molecule type" value="Genomic_DNA"/>
</dbReference>
<feature type="transmembrane region" description="Helical" evidence="1">
    <location>
        <begin position="12"/>
        <end position="34"/>
    </location>
</feature>
<evidence type="ECO:0000256" key="1">
    <source>
        <dbReference type="SAM" id="Phobius"/>
    </source>
</evidence>
<keyword evidence="1" id="KW-0472">Membrane</keyword>
<accession>A0A3N0B9P3</accession>
<dbReference type="Proteomes" id="UP000278632">
    <property type="component" value="Unassembled WGS sequence"/>
</dbReference>